<name>A0A846XNI4_9NOCA</name>
<evidence type="ECO:0000256" key="6">
    <source>
        <dbReference type="ARBA" id="ARBA00022842"/>
    </source>
</evidence>
<evidence type="ECO:0000256" key="2">
    <source>
        <dbReference type="ARBA" id="ARBA00022598"/>
    </source>
</evidence>
<dbReference type="InterPro" id="IPR024320">
    <property type="entry name" value="LPG_synthase_C"/>
</dbReference>
<dbReference type="NCBIfam" id="NF002821">
    <property type="entry name" value="PRK02983.1"/>
    <property type="match status" value="1"/>
</dbReference>
<dbReference type="AlphaFoldDB" id="A0A846XNI4"/>
<dbReference type="InterPro" id="IPR044136">
    <property type="entry name" value="Lys-tRNA-ligase_II_N"/>
</dbReference>
<organism evidence="12 13">
    <name type="scientific">Nocardia speluncae</name>
    <dbReference type="NCBI Taxonomy" id="419477"/>
    <lineage>
        <taxon>Bacteria</taxon>
        <taxon>Bacillati</taxon>
        <taxon>Actinomycetota</taxon>
        <taxon>Actinomycetes</taxon>
        <taxon>Mycobacteriales</taxon>
        <taxon>Nocardiaceae</taxon>
        <taxon>Nocardia</taxon>
    </lineage>
</organism>
<keyword evidence="12" id="KW-0808">Transferase</keyword>
<dbReference type="Pfam" id="PF09924">
    <property type="entry name" value="LPG_synthase_C"/>
    <property type="match status" value="1"/>
</dbReference>
<keyword evidence="5" id="KW-0067">ATP-binding</keyword>
<keyword evidence="6" id="KW-0460">Magnesium</keyword>
<feature type="transmembrane region" description="Helical" evidence="10">
    <location>
        <begin position="64"/>
        <end position="83"/>
    </location>
</feature>
<feature type="transmembrane region" description="Helical" evidence="10">
    <location>
        <begin position="209"/>
        <end position="230"/>
    </location>
</feature>
<protein>
    <submittedName>
        <fullName evidence="12">Bifunctional lysylphosphatidylglycerol synthetase/lysine--tRNA ligase LysX</fullName>
        <ecNumber evidence="12">2.3.2.3</ecNumber>
        <ecNumber evidence="12">6.1.1.6</ecNumber>
    </submittedName>
</protein>
<keyword evidence="13" id="KW-1185">Reference proteome</keyword>
<dbReference type="InterPro" id="IPR004365">
    <property type="entry name" value="NA-bd_OB_tRNA"/>
</dbReference>
<proteinExistence type="predicted"/>
<dbReference type="Gene3D" id="2.40.50.140">
    <property type="entry name" value="Nucleic acid-binding proteins"/>
    <property type="match status" value="1"/>
</dbReference>
<evidence type="ECO:0000256" key="8">
    <source>
        <dbReference type="ARBA" id="ARBA00023136"/>
    </source>
</evidence>
<keyword evidence="2 12" id="KW-0436">Ligase</keyword>
<evidence type="ECO:0000256" key="1">
    <source>
        <dbReference type="ARBA" id="ARBA00004141"/>
    </source>
</evidence>
<keyword evidence="7 10" id="KW-1133">Transmembrane helix</keyword>
<accession>A0A846XNI4</accession>
<evidence type="ECO:0000256" key="10">
    <source>
        <dbReference type="SAM" id="Phobius"/>
    </source>
</evidence>
<keyword evidence="9" id="KW-0030">Aminoacyl-tRNA synthetase</keyword>
<keyword evidence="4" id="KW-0547">Nucleotide-binding</keyword>
<dbReference type="EC" id="2.3.2.3" evidence="12"/>
<evidence type="ECO:0000259" key="11">
    <source>
        <dbReference type="PROSITE" id="PS50862"/>
    </source>
</evidence>
<dbReference type="Pfam" id="PF01336">
    <property type="entry name" value="tRNA_anti-codon"/>
    <property type="match status" value="1"/>
</dbReference>
<dbReference type="EC" id="6.1.1.6" evidence="12"/>
<dbReference type="Gene3D" id="3.30.930.10">
    <property type="entry name" value="Bira Bifunctional Protein, Domain 2"/>
    <property type="match status" value="1"/>
</dbReference>
<dbReference type="EMBL" id="JAAXOO010000006">
    <property type="protein sequence ID" value="NKY36246.1"/>
    <property type="molecule type" value="Genomic_DNA"/>
</dbReference>
<dbReference type="GO" id="GO:0004824">
    <property type="term" value="F:lysine-tRNA ligase activity"/>
    <property type="evidence" value="ECO:0007669"/>
    <property type="project" value="UniProtKB-EC"/>
</dbReference>
<dbReference type="SUPFAM" id="SSF55681">
    <property type="entry name" value="Class II aaRS and biotin synthetases"/>
    <property type="match status" value="1"/>
</dbReference>
<dbReference type="InterPro" id="IPR012340">
    <property type="entry name" value="NA-bd_OB-fold"/>
</dbReference>
<dbReference type="PANTHER" id="PTHR42918">
    <property type="entry name" value="LYSYL-TRNA SYNTHETASE"/>
    <property type="match status" value="1"/>
</dbReference>
<feature type="domain" description="Aminoacyl-transfer RNA synthetases class-II family profile" evidence="11">
    <location>
        <begin position="786"/>
        <end position="1100"/>
    </location>
</feature>
<evidence type="ECO:0000313" key="13">
    <source>
        <dbReference type="Proteomes" id="UP000565715"/>
    </source>
</evidence>
<keyword evidence="12" id="KW-0012">Acyltransferase</keyword>
<dbReference type="GO" id="GO:0005829">
    <property type="term" value="C:cytosol"/>
    <property type="evidence" value="ECO:0007669"/>
    <property type="project" value="TreeGrafter"/>
</dbReference>
<evidence type="ECO:0000313" key="12">
    <source>
        <dbReference type="EMBL" id="NKY36246.1"/>
    </source>
</evidence>
<dbReference type="Pfam" id="PF00152">
    <property type="entry name" value="tRNA-synt_2"/>
    <property type="match status" value="1"/>
</dbReference>
<dbReference type="GO" id="GO:0050071">
    <property type="term" value="F:phosphatidylglycerol lysyltransferase activity"/>
    <property type="evidence" value="ECO:0007669"/>
    <property type="project" value="UniProtKB-EC"/>
</dbReference>
<evidence type="ECO:0000256" key="9">
    <source>
        <dbReference type="ARBA" id="ARBA00023146"/>
    </source>
</evidence>
<feature type="transmembrane region" description="Helical" evidence="10">
    <location>
        <begin position="119"/>
        <end position="139"/>
    </location>
</feature>
<dbReference type="Pfam" id="PF16995">
    <property type="entry name" value="tRNA-synt_2_TM"/>
    <property type="match status" value="1"/>
</dbReference>
<dbReference type="InterPro" id="IPR006195">
    <property type="entry name" value="aa-tRNA-synth_II"/>
</dbReference>
<dbReference type="GO" id="GO:0005524">
    <property type="term" value="F:ATP binding"/>
    <property type="evidence" value="ECO:0007669"/>
    <property type="project" value="UniProtKB-KW"/>
</dbReference>
<comment type="caution">
    <text evidence="12">The sequence shown here is derived from an EMBL/GenBank/DDBJ whole genome shotgun (WGS) entry which is preliminary data.</text>
</comment>
<dbReference type="GO" id="GO:0000049">
    <property type="term" value="F:tRNA binding"/>
    <property type="evidence" value="ECO:0007669"/>
    <property type="project" value="TreeGrafter"/>
</dbReference>
<dbReference type="InterPro" id="IPR004364">
    <property type="entry name" value="Aa-tRNA-synt_II"/>
</dbReference>
<dbReference type="PRINTS" id="PR00982">
    <property type="entry name" value="TRNASYNTHLYS"/>
</dbReference>
<evidence type="ECO:0000256" key="3">
    <source>
        <dbReference type="ARBA" id="ARBA00022692"/>
    </source>
</evidence>
<dbReference type="SUPFAM" id="SSF50249">
    <property type="entry name" value="Nucleic acid-binding proteins"/>
    <property type="match status" value="1"/>
</dbReference>
<keyword evidence="8 10" id="KW-0472">Membrane</keyword>
<feature type="transmembrane region" description="Helical" evidence="10">
    <location>
        <begin position="90"/>
        <end position="107"/>
    </location>
</feature>
<dbReference type="PANTHER" id="PTHR42918:SF15">
    <property type="entry name" value="LYSINE--TRNA LIGASE, CHLOROPLASTIC_MITOCHONDRIAL"/>
    <property type="match status" value="1"/>
</dbReference>
<feature type="transmembrane region" description="Helical" evidence="10">
    <location>
        <begin position="151"/>
        <end position="173"/>
    </location>
</feature>
<dbReference type="GO" id="GO:0006430">
    <property type="term" value="P:lysyl-tRNA aminoacylation"/>
    <property type="evidence" value="ECO:0007669"/>
    <property type="project" value="InterPro"/>
</dbReference>
<comment type="subcellular location">
    <subcellularLocation>
        <location evidence="1">Membrane</location>
        <topology evidence="1">Multi-pass membrane protein</topology>
    </subcellularLocation>
</comment>
<sequence length="1105" mass="120868">MSTQEPPDPEVPDRRATLGRLAAIPRVLALVSGAFAMACLVWSVVPGLSGALRIPRDYLDQYYLHAPATNLLWAAVAGLLAVGLSRRKRVAWWAALLYQVSWLPVNLLDVIREQNPNAVLGLLVHIGVFTLLIAARTQFTARIRPCAPRPAATAFGTGLLAAGVAGGCVVQLFPGSLAAGAPRVMFAVSQLTGGLVVRPAQLAGAAPFPTAFLVGLFGALVFVATAMVLVRTQRAEHALTEADEIALRELLNSPDPTGSTDYLATRRDREIVFSPNGRAAIGYRVESGVCLAMGDPLGARDCWPQAVESWQRYAKQFGWPVAVIGAGEAGMPVYRRAGLDAVAAGAEALLDTRTFALTTPELRPIRDTLTRLRKQGMTVRIRRHRDLGTAEFARLAVTAEQWRRTETERAYPLPLGRFGDRRDGDCLLVEALDAEDRVLGMLSLVPWGRAGATLELLRREPGTAEDITDLLIAEFALRAEQHGIEQVSLNFTVSRSVFEAVGRRGRPGPAHGIRAAAIALRDGLRGLPLSFSHWWQLDQLYRTARRCQPRWATRYVMSADPRDLPRIAVAAAFAEGLLPRPGGAAGVFTHTGCHSAVPERTVVAPPTTATTAAADPAPAQDLRPEQVRVRTDKLDRLAGTHIDPYPPPFPPTHTVAAARRVPRGTTVRISGRLLRLRDCGGVLFAVVRDWTSDIQLLLDRERLGAARCAEFGEHFDLGDLISVSGQVGYSRRGELSLLVADWRMLAKCLHPLPDKWHGLIDFETRMRRGYLDLMIDREARELLARRSAVLRALRDALHDGGFLEVGSPVLQPGPGTGTARSMRTHIDADNTDLHLRLGPEPALKRLCVGGVEKIFELGPSFRNTRASARHLPEFTLLEAYEAHSDHQRMMTLCRQLVQQAALAANDSMVAMRPRTDGSLEALDLSGEWRVRSLYEALAQETGTEITPDTRLPELRDLCEKADISCRPSWDHGRTVYALYQRLVAETTHEPTFYTDLPSSVAPLARPHRRRAGVAERWDLVAGGIELGTGRSELTDPVELRRRFAAQARSADGGPAITGLDEDLLCALEHGMPPTGGLSLGVERVLMLLTGRTIRETQTFPLVRQR</sequence>
<keyword evidence="3 10" id="KW-0812">Transmembrane</keyword>
<evidence type="ECO:0000256" key="5">
    <source>
        <dbReference type="ARBA" id="ARBA00022840"/>
    </source>
</evidence>
<gene>
    <name evidence="12" type="primary">lysX</name>
    <name evidence="12" type="ORF">HGA13_24710</name>
</gene>
<evidence type="ECO:0000256" key="7">
    <source>
        <dbReference type="ARBA" id="ARBA00022989"/>
    </source>
</evidence>
<dbReference type="PROSITE" id="PS50862">
    <property type="entry name" value="AA_TRNA_LIGASE_II"/>
    <property type="match status" value="1"/>
</dbReference>
<dbReference type="InterPro" id="IPR018149">
    <property type="entry name" value="Lys-tRNA-synth_II_C"/>
</dbReference>
<dbReference type="InterPro" id="IPR045864">
    <property type="entry name" value="aa-tRNA-synth_II/BPL/LPL"/>
</dbReference>
<dbReference type="InterPro" id="IPR031553">
    <property type="entry name" value="tRNA-synt_2_TM"/>
</dbReference>
<dbReference type="GO" id="GO:0016020">
    <property type="term" value="C:membrane"/>
    <property type="evidence" value="ECO:0007669"/>
    <property type="project" value="UniProtKB-SubCell"/>
</dbReference>
<dbReference type="CDD" id="cd04322">
    <property type="entry name" value="LysRS_N"/>
    <property type="match status" value="1"/>
</dbReference>
<feature type="transmembrane region" description="Helical" evidence="10">
    <location>
        <begin position="23"/>
        <end position="44"/>
    </location>
</feature>
<dbReference type="Proteomes" id="UP000565715">
    <property type="component" value="Unassembled WGS sequence"/>
</dbReference>
<dbReference type="RefSeq" id="WP_068044945.1">
    <property type="nucleotide sequence ID" value="NZ_JAAXOO010000006.1"/>
</dbReference>
<evidence type="ECO:0000256" key="4">
    <source>
        <dbReference type="ARBA" id="ARBA00022741"/>
    </source>
</evidence>
<reference evidence="12 13" key="1">
    <citation type="submission" date="2020-04" db="EMBL/GenBank/DDBJ databases">
        <title>MicrobeNet Type strains.</title>
        <authorList>
            <person name="Nicholson A.C."/>
        </authorList>
    </citation>
    <scope>NUCLEOTIDE SEQUENCE [LARGE SCALE GENOMIC DNA]</scope>
    <source>
        <strain evidence="12 13">DSM 45078</strain>
    </source>
</reference>